<dbReference type="InterPro" id="IPR051136">
    <property type="entry name" value="Intracellular_Lectin-GPT"/>
</dbReference>
<dbReference type="Gene3D" id="2.130.10.130">
    <property type="entry name" value="Integrin alpha, N-terminal"/>
    <property type="match status" value="1"/>
</dbReference>
<feature type="signal peptide" evidence="2">
    <location>
        <begin position="1"/>
        <end position="21"/>
    </location>
</feature>
<organism evidence="4 5">
    <name type="scientific">Terriglobus roseus</name>
    <dbReference type="NCBI Taxonomy" id="392734"/>
    <lineage>
        <taxon>Bacteria</taxon>
        <taxon>Pseudomonadati</taxon>
        <taxon>Acidobacteriota</taxon>
        <taxon>Terriglobia</taxon>
        <taxon>Terriglobales</taxon>
        <taxon>Acidobacteriaceae</taxon>
        <taxon>Terriglobus</taxon>
    </lineage>
</organism>
<evidence type="ECO:0000259" key="3">
    <source>
        <dbReference type="Pfam" id="PF00139"/>
    </source>
</evidence>
<dbReference type="InterPro" id="IPR056573">
    <property type="entry name" value="Lectin_L-type_dom"/>
</dbReference>
<protein>
    <submittedName>
        <fullName evidence="4">Repeat domain-containing protein</fullName>
    </submittedName>
</protein>
<accession>A0A1H4JUL0</accession>
<dbReference type="SUPFAM" id="SSF69318">
    <property type="entry name" value="Integrin alpha N-terminal domain"/>
    <property type="match status" value="1"/>
</dbReference>
<sequence>MQYCRFSLACCLAFAFIPSVAANAQGTTRTVLTISQPGTVPASTLETLTAQVFDASNGVVSRGQVKFYDGSRLVGTSQIITQGAGPIGNAVLRTRFGGGSHSLKAIFSGVTNLGNNSQSVVQVLTVSASTPGGVAPTYSMTLAASPSLSTPPYTLTASITANTPTAPAGTVSFQDLYTSSEIATAPLVAGPTQSLNYVQGSAPVATTVTGLPAYDYNSDGIVDLLSVESSTGVVSLALGNGDGTFKSPTVLYTQSAGSPALIADFNADGNLDVLLLNALLLGRGDGTFVQGPTPPSLSSASVLGDFDRDGATDYAFVNAGNLYVSYGNGDGTFQTPIAQGSIGGTISNGASASADFNGDGIDDVVTTVFHGDGVLGNDLVMLLSNGNRTFQPYRAVNPSYNGARAFSITPGDFNGDGITDLAYIRPTFTHPFQTTAAVYVNLGVGDGTFQPGVNLTDAITWTPQSVATGDLNGDGRLDLVFFDGSVNFLFGQGDGTFARNAAIGPYTSSSTGGAIVTADLNSDGMLDVIVSKSTFLASAISSATATVSNLTLAGGGIHQVTAQYSPDGISIVKSNTINLSGTQSNTVLAGSGFSPAMGLHLNGSAALNGAKLRLTDGQQYQAGSAWSTSPLYMRSFSTSFDFQITNPDADGFTLTLQNSAPTALGSVGGELGFNFIPNSVALKFDLYNNAGEGANSVGVYAAGDTLTGPGTMLPSNIDLHSGHQFYAQVTYTGSKLVLVLRDTSTNASYTFTKNNIDLVQMIGSDYAYVGFTGATGGLTSTVDILDWFYTPKVTIYQPNSSDPVSTNGSAVTTSNGISLVDGGQGEAGSAWSTTPVNINNFDVTFNASVQNNTSGPAADGFTFTLQNSGPTALGTGGGELGFNFIPNSIAFKFDLYNNSGEGAPSVGLFNAGDTLTGASTVLPASINLVGSNNYELKYDGTTLTMIINPGATNTFTYKTQVNLRNAVQGNTAYIGFTAGTGALTSAIQIYSWNTTLGIN</sequence>
<dbReference type="PANTHER" id="PTHR12223">
    <property type="entry name" value="VESICULAR MANNOSE-BINDING LECTIN"/>
    <property type="match status" value="1"/>
</dbReference>
<dbReference type="GO" id="GO:0030246">
    <property type="term" value="F:carbohydrate binding"/>
    <property type="evidence" value="ECO:0007669"/>
    <property type="project" value="InterPro"/>
</dbReference>
<dbReference type="Gene3D" id="2.60.120.200">
    <property type="match status" value="2"/>
</dbReference>
<evidence type="ECO:0000313" key="5">
    <source>
        <dbReference type="Proteomes" id="UP000182409"/>
    </source>
</evidence>
<evidence type="ECO:0000256" key="2">
    <source>
        <dbReference type="SAM" id="SignalP"/>
    </source>
</evidence>
<dbReference type="Proteomes" id="UP000182409">
    <property type="component" value="Unassembled WGS sequence"/>
</dbReference>
<dbReference type="EMBL" id="FNSD01000001">
    <property type="protein sequence ID" value="SEB49686.1"/>
    <property type="molecule type" value="Genomic_DNA"/>
</dbReference>
<dbReference type="InterPro" id="IPR013517">
    <property type="entry name" value="FG-GAP"/>
</dbReference>
<feature type="domain" description="Legume lectin" evidence="3">
    <location>
        <begin position="592"/>
        <end position="792"/>
    </location>
</feature>
<feature type="domain" description="Legume lectin" evidence="3">
    <location>
        <begin position="802"/>
        <end position="993"/>
    </location>
</feature>
<dbReference type="AlphaFoldDB" id="A0A1H4JUL0"/>
<gene>
    <name evidence="4" type="ORF">SAMN05443244_0814</name>
</gene>
<dbReference type="InterPro" id="IPR028994">
    <property type="entry name" value="Integrin_alpha_N"/>
</dbReference>
<name>A0A1H4JUL0_9BACT</name>
<dbReference type="Gene3D" id="2.40.128.340">
    <property type="match status" value="1"/>
</dbReference>
<dbReference type="Pfam" id="PF13517">
    <property type="entry name" value="FG-GAP_3"/>
    <property type="match status" value="3"/>
</dbReference>
<dbReference type="Gene3D" id="2.60.40.10">
    <property type="entry name" value="Immunoglobulins"/>
    <property type="match status" value="1"/>
</dbReference>
<dbReference type="SUPFAM" id="SSF49899">
    <property type="entry name" value="Concanavalin A-like lectins/glucanases"/>
    <property type="match status" value="2"/>
</dbReference>
<keyword evidence="1 2" id="KW-0732">Signal</keyword>
<dbReference type="InterPro" id="IPR013320">
    <property type="entry name" value="ConA-like_dom_sf"/>
</dbReference>
<dbReference type="InterPro" id="IPR001220">
    <property type="entry name" value="Legume_lectin_dom"/>
</dbReference>
<reference evidence="4 5" key="1">
    <citation type="submission" date="2016-10" db="EMBL/GenBank/DDBJ databases">
        <authorList>
            <person name="de Groot N.N."/>
        </authorList>
    </citation>
    <scope>NUCLEOTIDE SEQUENCE [LARGE SCALE GENOMIC DNA]</scope>
    <source>
        <strain evidence="4 5">AB35.6</strain>
    </source>
</reference>
<dbReference type="Pfam" id="PF00139">
    <property type="entry name" value="Lectin_legB"/>
    <property type="match status" value="2"/>
</dbReference>
<proteinExistence type="predicted"/>
<feature type="chain" id="PRO_5010252826" evidence="2">
    <location>
        <begin position="22"/>
        <end position="999"/>
    </location>
</feature>
<evidence type="ECO:0000256" key="1">
    <source>
        <dbReference type="ARBA" id="ARBA00022729"/>
    </source>
</evidence>
<dbReference type="InterPro" id="IPR013783">
    <property type="entry name" value="Ig-like_fold"/>
</dbReference>
<evidence type="ECO:0000313" key="4">
    <source>
        <dbReference type="EMBL" id="SEB49686.1"/>
    </source>
</evidence>
<dbReference type="CDD" id="cd01951">
    <property type="entry name" value="lectin_L-type"/>
    <property type="match status" value="2"/>
</dbReference>